<evidence type="ECO:0000256" key="6">
    <source>
        <dbReference type="ARBA" id="ARBA00022840"/>
    </source>
</evidence>
<dbReference type="InterPro" id="IPR050445">
    <property type="entry name" value="Bact_polysacc_biosynth/exp"/>
</dbReference>
<dbReference type="PANTHER" id="PTHR32309:SF13">
    <property type="entry name" value="FERRIC ENTEROBACTIN TRANSPORT PROTEIN FEPE"/>
    <property type="match status" value="1"/>
</dbReference>
<dbReference type="GO" id="GO:0042802">
    <property type="term" value="F:identical protein binding"/>
    <property type="evidence" value="ECO:0007669"/>
    <property type="project" value="UniProtKB-ARBA"/>
</dbReference>
<dbReference type="NCBIfam" id="TIGR01007">
    <property type="entry name" value="eps_fam"/>
    <property type="match status" value="1"/>
</dbReference>
<keyword evidence="6" id="KW-0067">ATP-binding</keyword>
<evidence type="ECO:0000256" key="2">
    <source>
        <dbReference type="ARBA" id="ARBA00011903"/>
    </source>
</evidence>
<comment type="catalytic activity">
    <reaction evidence="8">
        <text>L-tyrosyl-[protein] + ATP = O-phospho-L-tyrosyl-[protein] + ADP + H(+)</text>
        <dbReference type="Rhea" id="RHEA:10596"/>
        <dbReference type="Rhea" id="RHEA-COMP:10136"/>
        <dbReference type="Rhea" id="RHEA-COMP:20101"/>
        <dbReference type="ChEBI" id="CHEBI:15378"/>
        <dbReference type="ChEBI" id="CHEBI:30616"/>
        <dbReference type="ChEBI" id="CHEBI:46858"/>
        <dbReference type="ChEBI" id="CHEBI:61978"/>
        <dbReference type="ChEBI" id="CHEBI:456216"/>
        <dbReference type="EC" id="2.7.10.2"/>
    </reaction>
</comment>
<dbReference type="InterPro" id="IPR033756">
    <property type="entry name" value="YlxH/NBP35"/>
</dbReference>
<dbReference type="EC" id="2.7.10.2" evidence="2"/>
<dbReference type="Proteomes" id="UP000217895">
    <property type="component" value="Chromosome"/>
</dbReference>
<keyword evidence="4" id="KW-0547">Nucleotide-binding</keyword>
<dbReference type="InterPro" id="IPR027417">
    <property type="entry name" value="P-loop_NTPase"/>
</dbReference>
<evidence type="ECO:0000256" key="3">
    <source>
        <dbReference type="ARBA" id="ARBA00022679"/>
    </source>
</evidence>
<feature type="domain" description="Tyrosine-protein kinase G-rich" evidence="10">
    <location>
        <begin position="384"/>
        <end position="458"/>
    </location>
</feature>
<dbReference type="FunFam" id="3.40.50.300:FF:000527">
    <property type="entry name" value="Tyrosine-protein kinase etk"/>
    <property type="match status" value="1"/>
</dbReference>
<evidence type="ECO:0000259" key="10">
    <source>
        <dbReference type="Pfam" id="PF13807"/>
    </source>
</evidence>
<dbReference type="CDD" id="cd05387">
    <property type="entry name" value="BY-kinase"/>
    <property type="match status" value="1"/>
</dbReference>
<keyword evidence="5" id="KW-0418">Kinase</keyword>
<dbReference type="GO" id="GO:0005886">
    <property type="term" value="C:plasma membrane"/>
    <property type="evidence" value="ECO:0007669"/>
    <property type="project" value="TreeGrafter"/>
</dbReference>
<gene>
    <name evidence="11" type="ORF">NIES2135_40670</name>
</gene>
<keyword evidence="7" id="KW-0829">Tyrosine-protein kinase</keyword>
<evidence type="ECO:0000256" key="9">
    <source>
        <dbReference type="SAM" id="Coils"/>
    </source>
</evidence>
<organism evidence="11 12">
    <name type="scientific">Leptolyngbya boryana NIES-2135</name>
    <dbReference type="NCBI Taxonomy" id="1973484"/>
    <lineage>
        <taxon>Bacteria</taxon>
        <taxon>Bacillati</taxon>
        <taxon>Cyanobacteriota</taxon>
        <taxon>Cyanophyceae</taxon>
        <taxon>Leptolyngbyales</taxon>
        <taxon>Leptolyngbyaceae</taxon>
        <taxon>Leptolyngbya group</taxon>
        <taxon>Leptolyngbya</taxon>
    </lineage>
</organism>
<dbReference type="PANTHER" id="PTHR32309">
    <property type="entry name" value="TYROSINE-PROTEIN KINASE"/>
    <property type="match status" value="1"/>
</dbReference>
<comment type="similarity">
    <text evidence="1">Belongs to the CpsD/CapB family.</text>
</comment>
<evidence type="ECO:0000256" key="8">
    <source>
        <dbReference type="ARBA" id="ARBA00051245"/>
    </source>
</evidence>
<keyword evidence="12" id="KW-1185">Reference proteome</keyword>
<keyword evidence="3" id="KW-0808">Transferase</keyword>
<dbReference type="Gene3D" id="3.40.50.300">
    <property type="entry name" value="P-loop containing nucleotide triphosphate hydrolases"/>
    <property type="match status" value="1"/>
</dbReference>
<evidence type="ECO:0000256" key="1">
    <source>
        <dbReference type="ARBA" id="ARBA00007316"/>
    </source>
</evidence>
<dbReference type="InterPro" id="IPR005702">
    <property type="entry name" value="Wzc-like_C"/>
</dbReference>
<dbReference type="AlphaFoldDB" id="A0A1Z4JKJ8"/>
<dbReference type="Pfam" id="PF13807">
    <property type="entry name" value="GNVR"/>
    <property type="match status" value="1"/>
</dbReference>
<feature type="coiled-coil region" evidence="9">
    <location>
        <begin position="214"/>
        <end position="248"/>
    </location>
</feature>
<name>A0A1Z4JKJ8_LEPBY</name>
<dbReference type="SUPFAM" id="SSF52540">
    <property type="entry name" value="P-loop containing nucleoside triphosphate hydrolases"/>
    <property type="match status" value="1"/>
</dbReference>
<evidence type="ECO:0000256" key="4">
    <source>
        <dbReference type="ARBA" id="ARBA00022741"/>
    </source>
</evidence>
<keyword evidence="9" id="KW-0175">Coiled coil</keyword>
<dbReference type="EMBL" id="AP018203">
    <property type="protein sequence ID" value="BAY57203.1"/>
    <property type="molecule type" value="Genomic_DNA"/>
</dbReference>
<accession>A0A1Z4JKJ8</accession>
<reference evidence="11 12" key="1">
    <citation type="submission" date="2017-06" db="EMBL/GenBank/DDBJ databases">
        <title>Genome sequencing of cyanobaciteial culture collection at National Institute for Environmental Studies (NIES).</title>
        <authorList>
            <person name="Hirose Y."/>
            <person name="Shimura Y."/>
            <person name="Fujisawa T."/>
            <person name="Nakamura Y."/>
            <person name="Kawachi M."/>
        </authorList>
    </citation>
    <scope>NUCLEOTIDE SEQUENCE [LARGE SCALE GENOMIC DNA]</scope>
    <source>
        <strain evidence="11 12">NIES-2135</strain>
    </source>
</reference>
<sequence>MRAKNNADSGTVSLDNLEKLDFQNYWLIAKRRWKPTAAIITLSLIVAGFASSSQKPTYVATGKIVLKPNKIPALTGLGGEAAGRVSNLTMQSNPVRTEAQNVVSRPVMQQTIEALKLTDASGKPLHPDALAKSIKVKDVAGADVLQISYEDQEADKAAAVLNQVMTQYLNANVLENRSEAAAAREFIAEQLPKTEATVRQTETALRQFKEQSGIADAKAEEARVNEAISTLEKQIADASTDLAETTTRHDKLASTLNMTADRALEVSFLSQDDNIKQIAAQLQQVQTQLELERTRYTGKHPAIVNLQDREAALKNLLEERISQTVDAASVTPRDLVPDELRRDLMKDFVNAEVQKLGASTRLASLTETRDLYRDRMMQVPRLEQTQRELQRQLDAAQSTYETLLKRLQEVQLTEKQNVGTARIVERAAIPDSASGSKTSMFLLLGAAAGTLLSLAVITLLELRDKSIKTLKEARDLFGYTWLGTIPYFGRPLMARSKKQEWSIPELPVRDAPRSAVSGSYRMLQANLKFLSLDEKLKSVVITSSVPREGKSTIAANLAATMATLGRRTLLIDADLHHPSQHHIWNLTNVGGLSHVIVEQTNARDAIIPVMQNLDVLTCGVIPPNPLALLDSKRMASLIETFEQQYDFVIVDAPPLIVAAEALTLGRIVDGLILVARPGVVDHANATTAKELLNQSSQNVLGMVINGAVLENDAHDSYYDHDDYIHTPMEQVY</sequence>
<evidence type="ECO:0000256" key="5">
    <source>
        <dbReference type="ARBA" id="ARBA00022777"/>
    </source>
</evidence>
<dbReference type="InterPro" id="IPR032807">
    <property type="entry name" value="GNVR"/>
</dbReference>
<evidence type="ECO:0000313" key="11">
    <source>
        <dbReference type="EMBL" id="BAY57203.1"/>
    </source>
</evidence>
<proteinExistence type="inferred from homology"/>
<evidence type="ECO:0000313" key="12">
    <source>
        <dbReference type="Proteomes" id="UP000217895"/>
    </source>
</evidence>
<evidence type="ECO:0000256" key="7">
    <source>
        <dbReference type="ARBA" id="ARBA00023137"/>
    </source>
</evidence>
<dbReference type="Pfam" id="PF10609">
    <property type="entry name" value="ParA"/>
    <property type="match status" value="1"/>
</dbReference>
<feature type="coiled-coil region" evidence="9">
    <location>
        <begin position="379"/>
        <end position="413"/>
    </location>
</feature>
<dbReference type="GO" id="GO:0005524">
    <property type="term" value="F:ATP binding"/>
    <property type="evidence" value="ECO:0007669"/>
    <property type="project" value="UniProtKB-KW"/>
</dbReference>
<dbReference type="GO" id="GO:0004715">
    <property type="term" value="F:non-membrane spanning protein tyrosine kinase activity"/>
    <property type="evidence" value="ECO:0007669"/>
    <property type="project" value="UniProtKB-EC"/>
</dbReference>
<protein>
    <recommendedName>
        <fullName evidence="2">non-specific protein-tyrosine kinase</fullName>
        <ecNumber evidence="2">2.7.10.2</ecNumber>
    </recommendedName>
</protein>